<dbReference type="Proteomes" id="UP001049518">
    <property type="component" value="Chromosome"/>
</dbReference>
<evidence type="ECO:0000259" key="5">
    <source>
        <dbReference type="PROSITE" id="PS50893"/>
    </source>
</evidence>
<dbReference type="InterPro" id="IPR027417">
    <property type="entry name" value="P-loop_NTPase"/>
</dbReference>
<dbReference type="SMART" id="SM00382">
    <property type="entry name" value="AAA"/>
    <property type="match status" value="2"/>
</dbReference>
<evidence type="ECO:0000313" key="6">
    <source>
        <dbReference type="EMBL" id="QXJ24268.1"/>
    </source>
</evidence>
<keyword evidence="7" id="KW-1185">Reference proteome</keyword>
<dbReference type="InterPro" id="IPR003593">
    <property type="entry name" value="AAA+_ATPase"/>
</dbReference>
<dbReference type="PROSITE" id="PS00211">
    <property type="entry name" value="ABC_TRANSPORTER_1"/>
    <property type="match status" value="2"/>
</dbReference>
<sequence length="538" mass="58298">MTSPLLAAAEIEIVPADAPRSPVVHNASFELARGGSLGICGESGSGKTALVHALLGYSREGLDLTGGTVTIGDTGSPLRLRLGHDDFRKVRGTRIALVPQAASSVLDPIMTIGRQLIEVLHAVSGKDADVHARVREILEEVGFEEPGRVLKRYPHQLSGGQRQRINLCLALLGDPEILVLDEATTDLDAITQRRVIELIRRLKADHGLTLIAVSHDLRVLADLCEDLIVMRRGVVVEQGPTKNVLAAPSHEYTESLVRRFREGPLAGYERADRRTNPDDSTPILDVRGLRAAHRDFSSGRARSVEVLHDISLGLQAGESLGIVGESGSGKSTFARCVLGIHAERTGDLLFGDAPLVTKARKRKVDVRRSLQIVLQNPDSTFNPRLTIAQSIGRRVRKFEGLKGEQAEERVHDLLGEVGLEPGLAGRYSSALSGGQRQRASIARSLVGDPRLLVCDEVVSGLDVESQARVIQLLSRLQDERGLTLVFISHDISVVAALTQRIAVFRYGEIVELGPADQVINNSTSTYTKELVEAAFISE</sequence>
<organism evidence="6 7">
    <name type="scientific">Actinomadura graeca</name>
    <dbReference type="NCBI Taxonomy" id="2750812"/>
    <lineage>
        <taxon>Bacteria</taxon>
        <taxon>Bacillati</taxon>
        <taxon>Actinomycetota</taxon>
        <taxon>Actinomycetes</taxon>
        <taxon>Streptosporangiales</taxon>
        <taxon>Thermomonosporaceae</taxon>
        <taxon>Actinomadura</taxon>
    </lineage>
</organism>
<keyword evidence="4 6" id="KW-0067">ATP-binding</keyword>
<feature type="domain" description="ABC transporter" evidence="5">
    <location>
        <begin position="289"/>
        <end position="531"/>
    </location>
</feature>
<dbReference type="RefSeq" id="WP_231329976.1">
    <property type="nucleotide sequence ID" value="NZ_CP059572.1"/>
</dbReference>
<comment type="similarity">
    <text evidence="1">Belongs to the ABC transporter superfamily.</text>
</comment>
<proteinExistence type="inferred from homology"/>
<dbReference type="InterPro" id="IPR003439">
    <property type="entry name" value="ABC_transporter-like_ATP-bd"/>
</dbReference>
<dbReference type="PANTHER" id="PTHR43776">
    <property type="entry name" value="TRANSPORT ATP-BINDING PROTEIN"/>
    <property type="match status" value="1"/>
</dbReference>
<evidence type="ECO:0000256" key="1">
    <source>
        <dbReference type="ARBA" id="ARBA00005417"/>
    </source>
</evidence>
<evidence type="ECO:0000256" key="4">
    <source>
        <dbReference type="ARBA" id="ARBA00022840"/>
    </source>
</evidence>
<evidence type="ECO:0000256" key="2">
    <source>
        <dbReference type="ARBA" id="ARBA00022448"/>
    </source>
</evidence>
<dbReference type="EMBL" id="CP059572">
    <property type="protein sequence ID" value="QXJ24268.1"/>
    <property type="molecule type" value="Genomic_DNA"/>
</dbReference>
<reference evidence="6" key="1">
    <citation type="submission" date="2020-07" db="EMBL/GenBank/DDBJ databases">
        <authorList>
            <person name="Tarantini F.S."/>
            <person name="Hong K.W."/>
            <person name="Chan K.G."/>
        </authorList>
    </citation>
    <scope>NUCLEOTIDE SEQUENCE</scope>
    <source>
        <strain evidence="6">32-07</strain>
    </source>
</reference>
<dbReference type="InterPro" id="IPR013563">
    <property type="entry name" value="Oligopep_ABC_C"/>
</dbReference>
<dbReference type="CDD" id="cd03257">
    <property type="entry name" value="ABC_NikE_OppD_transporters"/>
    <property type="match status" value="2"/>
</dbReference>
<name>A0ABX8R049_9ACTN</name>
<feature type="domain" description="ABC transporter" evidence="5">
    <location>
        <begin position="6"/>
        <end position="257"/>
    </location>
</feature>
<evidence type="ECO:0000313" key="7">
    <source>
        <dbReference type="Proteomes" id="UP001049518"/>
    </source>
</evidence>
<keyword evidence="3" id="KW-0547">Nucleotide-binding</keyword>
<accession>A0ABX8R049</accession>
<dbReference type="Pfam" id="PF00005">
    <property type="entry name" value="ABC_tran"/>
    <property type="match status" value="2"/>
</dbReference>
<keyword evidence="2" id="KW-0813">Transport</keyword>
<dbReference type="InterPro" id="IPR050319">
    <property type="entry name" value="ABC_transp_ATP-bind"/>
</dbReference>
<dbReference type="PANTHER" id="PTHR43776:SF7">
    <property type="entry name" value="D,D-DIPEPTIDE TRANSPORT ATP-BINDING PROTEIN DDPF-RELATED"/>
    <property type="match status" value="1"/>
</dbReference>
<protein>
    <submittedName>
        <fullName evidence="6">ABC transporter ATP-binding protein</fullName>
    </submittedName>
</protein>
<gene>
    <name evidence="6" type="ORF">AGRA3207_005557</name>
</gene>
<dbReference type="PROSITE" id="PS50893">
    <property type="entry name" value="ABC_TRANSPORTER_2"/>
    <property type="match status" value="2"/>
</dbReference>
<dbReference type="Gene3D" id="3.40.50.300">
    <property type="entry name" value="P-loop containing nucleotide triphosphate hydrolases"/>
    <property type="match status" value="2"/>
</dbReference>
<dbReference type="SUPFAM" id="SSF52540">
    <property type="entry name" value="P-loop containing nucleoside triphosphate hydrolases"/>
    <property type="match status" value="2"/>
</dbReference>
<dbReference type="GO" id="GO:0005524">
    <property type="term" value="F:ATP binding"/>
    <property type="evidence" value="ECO:0007669"/>
    <property type="project" value="UniProtKB-KW"/>
</dbReference>
<evidence type="ECO:0000256" key="3">
    <source>
        <dbReference type="ARBA" id="ARBA00022741"/>
    </source>
</evidence>
<dbReference type="Pfam" id="PF08352">
    <property type="entry name" value="oligo_HPY"/>
    <property type="match status" value="1"/>
</dbReference>
<dbReference type="InterPro" id="IPR017871">
    <property type="entry name" value="ABC_transporter-like_CS"/>
</dbReference>